<keyword evidence="10 17" id="KW-0675">Receptor</keyword>
<dbReference type="InterPro" id="IPR010105">
    <property type="entry name" value="TonB_sidphr_rcpt"/>
</dbReference>
<feature type="domain" description="TonB-dependent receptor-like beta-barrel" evidence="15">
    <location>
        <begin position="222"/>
        <end position="670"/>
    </location>
</feature>
<comment type="similarity">
    <text evidence="2 12 13">Belongs to the TonB-dependent receptor family.</text>
</comment>
<organism evidence="17 18">
    <name type="scientific">Campylobacter concisus UNSWCS</name>
    <dbReference type="NCBI Taxonomy" id="1242968"/>
    <lineage>
        <taxon>Bacteria</taxon>
        <taxon>Pseudomonadati</taxon>
        <taxon>Campylobacterota</taxon>
        <taxon>Epsilonproteobacteria</taxon>
        <taxon>Campylobacterales</taxon>
        <taxon>Campylobacteraceae</taxon>
        <taxon>Campylobacter</taxon>
    </lineage>
</organism>
<dbReference type="Pfam" id="PF07715">
    <property type="entry name" value="Plug"/>
    <property type="match status" value="1"/>
</dbReference>
<dbReference type="PATRIC" id="fig|1242968.3.peg.1682"/>
<evidence type="ECO:0000256" key="9">
    <source>
        <dbReference type="ARBA" id="ARBA00023136"/>
    </source>
</evidence>
<dbReference type="InterPro" id="IPR000531">
    <property type="entry name" value="Beta-barrel_TonB"/>
</dbReference>
<evidence type="ECO:0000256" key="7">
    <source>
        <dbReference type="ARBA" id="ARBA00023065"/>
    </source>
</evidence>
<comment type="subcellular location">
    <subcellularLocation>
        <location evidence="1 12">Cell outer membrane</location>
        <topology evidence="1 12">Multi-pass membrane protein</topology>
    </subcellularLocation>
</comment>
<dbReference type="GO" id="GO:0009279">
    <property type="term" value="C:cell outer membrane"/>
    <property type="evidence" value="ECO:0007669"/>
    <property type="project" value="UniProtKB-SubCell"/>
</dbReference>
<proteinExistence type="inferred from homology"/>
<dbReference type="Pfam" id="PF00593">
    <property type="entry name" value="TonB_dep_Rec_b-barrel"/>
    <property type="match status" value="1"/>
</dbReference>
<keyword evidence="5 12" id="KW-0812">Transmembrane</keyword>
<dbReference type="InterPro" id="IPR036942">
    <property type="entry name" value="Beta-barrel_TonB_sf"/>
</dbReference>
<dbReference type="Gene3D" id="2.40.170.20">
    <property type="entry name" value="TonB-dependent receptor, beta-barrel domain"/>
    <property type="match status" value="1"/>
</dbReference>
<accession>U2GGY6</accession>
<evidence type="ECO:0000256" key="13">
    <source>
        <dbReference type="RuleBase" id="RU003357"/>
    </source>
</evidence>
<keyword evidence="7" id="KW-0406">Ion transport</keyword>
<evidence type="ECO:0000256" key="8">
    <source>
        <dbReference type="ARBA" id="ARBA00023077"/>
    </source>
</evidence>
<dbReference type="EMBL" id="ANNG01000038">
    <property type="protein sequence ID" value="ERJ27359.1"/>
    <property type="molecule type" value="Genomic_DNA"/>
</dbReference>
<keyword evidence="6 14" id="KW-0732">Signal</keyword>
<dbReference type="Proteomes" id="UP000016620">
    <property type="component" value="Unassembled WGS sequence"/>
</dbReference>
<dbReference type="PANTHER" id="PTHR32552:SF85">
    <property type="entry name" value="BLL7968 PROTEIN"/>
    <property type="match status" value="1"/>
</dbReference>
<dbReference type="Gene3D" id="2.170.130.10">
    <property type="entry name" value="TonB-dependent receptor, plug domain"/>
    <property type="match status" value="1"/>
</dbReference>
<evidence type="ECO:0000256" key="3">
    <source>
        <dbReference type="ARBA" id="ARBA00022448"/>
    </source>
</evidence>
<keyword evidence="8 13" id="KW-0798">TonB box</keyword>
<evidence type="ECO:0000256" key="11">
    <source>
        <dbReference type="ARBA" id="ARBA00023237"/>
    </source>
</evidence>
<gene>
    <name evidence="17" type="ORF">UNSWCS_794</name>
</gene>
<keyword evidence="11 12" id="KW-0998">Cell outer membrane</keyword>
<evidence type="ECO:0000259" key="15">
    <source>
        <dbReference type="Pfam" id="PF00593"/>
    </source>
</evidence>
<evidence type="ECO:0000256" key="10">
    <source>
        <dbReference type="ARBA" id="ARBA00023170"/>
    </source>
</evidence>
<comment type="caution">
    <text evidence="17">The sequence shown here is derived from an EMBL/GenBank/DDBJ whole genome shotgun (WGS) entry which is preliminary data.</text>
</comment>
<dbReference type="FunFam" id="2.170.130.10:FF:000001">
    <property type="entry name" value="Catecholate siderophore TonB-dependent receptor"/>
    <property type="match status" value="1"/>
</dbReference>
<keyword evidence="4 12" id="KW-1134">Transmembrane beta strand</keyword>
<keyword evidence="9 12" id="KW-0472">Membrane</keyword>
<dbReference type="InterPro" id="IPR012910">
    <property type="entry name" value="Plug_dom"/>
</dbReference>
<reference evidence="17 18" key="1">
    <citation type="journal article" date="2013" name="BMC Genomics">
        <title>Comparative genomics of Campylobacter concisus isolates reveals genetic diversity and provides insights into disease association.</title>
        <authorList>
            <person name="Deshpande N.P."/>
            <person name="Kaakoush N.O."/>
            <person name="Wilkins M.R."/>
            <person name="Mitchell H.M."/>
        </authorList>
    </citation>
    <scope>NUCLEOTIDE SEQUENCE [LARGE SCALE GENOMIC DNA]</scope>
    <source>
        <strain evidence="17 18">UNSWCS</strain>
    </source>
</reference>
<evidence type="ECO:0000256" key="14">
    <source>
        <dbReference type="SAM" id="SignalP"/>
    </source>
</evidence>
<dbReference type="CDD" id="cd01347">
    <property type="entry name" value="ligand_gated_channel"/>
    <property type="match status" value="1"/>
</dbReference>
<evidence type="ECO:0000256" key="4">
    <source>
        <dbReference type="ARBA" id="ARBA00022452"/>
    </source>
</evidence>
<dbReference type="InterPro" id="IPR039426">
    <property type="entry name" value="TonB-dep_rcpt-like"/>
</dbReference>
<sequence>MSKFRISIALCFAVSALNAADVNLEGVSVEDSADDGYRATTSEVGKTNTPILEIPQTVNVVTAQQLKDKKPETLAESLQNVSGVSYGNTTGGVFDAIVKRGFFSERDGSIMRNGVPAGVMDSFNKTVETVEVLKGPASLLYGPQDPGGVINMVTKKPLYDRIHNEIWTGIGNRKYRGIGFDTTGPIADSGFAYRLIFDYSKKDYWRNFGDFENLLIAPTISYKGDDYRINLGYTHSKTTKPYDRGAYILPKATAGYAAGTIFGADKQRFDEKEAYIDAKTDTVDLNFEKNIGEAWLLKAAYALTRSTHKYSDIIVTNPRNLTNAERRYQYFDDFIHRTHAGSVTLNGIVDTGTISHNLLFGVDYKDYYRARSGAWSNTIGRINLLNGVAASGASWSAVSRQNNIIKVKQKTVGGYIQDSINLTDELILSLGLRYEYYDSLGRRSATGKPVTDQTDKALTYQTGLLYLITPEWSVYTNYATSFKPQVSTSAGDAITNADPEEGKSIEVGTKFQNDSITATLASFKIDKKNIGRTITENSQPVGEATSKGIEFDFNGRIISGLSLSTSYAYTKTKTEKDSYIGMIGKPLEGTPKHQGSLFANYDFSHLGAKGLRLGGGARYFGSWYTYFYNTATNTATQFKLPNAVVYDAFISYDTKIAGYETNFAFNVKNLTDKMYFTSSSTGTNSNMLPVQMGYARQFMLTASVKF</sequence>
<dbReference type="GO" id="GO:0038023">
    <property type="term" value="F:signaling receptor activity"/>
    <property type="evidence" value="ECO:0007669"/>
    <property type="project" value="InterPro"/>
</dbReference>
<name>U2GGY6_9BACT</name>
<feature type="chain" id="PRO_5004627374" evidence="14">
    <location>
        <begin position="20"/>
        <end position="706"/>
    </location>
</feature>
<protein>
    <submittedName>
        <fullName evidence="17">Ferrichrome-iron receptor</fullName>
    </submittedName>
</protein>
<evidence type="ECO:0000256" key="1">
    <source>
        <dbReference type="ARBA" id="ARBA00004571"/>
    </source>
</evidence>
<feature type="domain" description="TonB-dependent receptor plug" evidence="16">
    <location>
        <begin position="52"/>
        <end position="149"/>
    </location>
</feature>
<dbReference type="SUPFAM" id="SSF56935">
    <property type="entry name" value="Porins"/>
    <property type="match status" value="1"/>
</dbReference>
<dbReference type="InterPro" id="IPR037066">
    <property type="entry name" value="Plug_dom_sf"/>
</dbReference>
<evidence type="ECO:0000313" key="18">
    <source>
        <dbReference type="Proteomes" id="UP000016620"/>
    </source>
</evidence>
<feature type="signal peptide" evidence="14">
    <location>
        <begin position="1"/>
        <end position="19"/>
    </location>
</feature>
<evidence type="ECO:0000256" key="6">
    <source>
        <dbReference type="ARBA" id="ARBA00022729"/>
    </source>
</evidence>
<dbReference type="NCBIfam" id="TIGR01783">
    <property type="entry name" value="TonB-siderophor"/>
    <property type="match status" value="1"/>
</dbReference>
<dbReference type="GO" id="GO:0015891">
    <property type="term" value="P:siderophore transport"/>
    <property type="evidence" value="ECO:0007669"/>
    <property type="project" value="InterPro"/>
</dbReference>
<evidence type="ECO:0000313" key="17">
    <source>
        <dbReference type="EMBL" id="ERJ27359.1"/>
    </source>
</evidence>
<dbReference type="PROSITE" id="PS52016">
    <property type="entry name" value="TONB_DEPENDENT_REC_3"/>
    <property type="match status" value="1"/>
</dbReference>
<keyword evidence="3 12" id="KW-0813">Transport</keyword>
<evidence type="ECO:0000256" key="2">
    <source>
        <dbReference type="ARBA" id="ARBA00009810"/>
    </source>
</evidence>
<dbReference type="RefSeq" id="WP_021088123.1">
    <property type="nucleotide sequence ID" value="NZ_ANNG01000038.1"/>
</dbReference>
<evidence type="ECO:0000256" key="12">
    <source>
        <dbReference type="PROSITE-ProRule" id="PRU01360"/>
    </source>
</evidence>
<evidence type="ECO:0000256" key="5">
    <source>
        <dbReference type="ARBA" id="ARBA00022692"/>
    </source>
</evidence>
<evidence type="ECO:0000259" key="16">
    <source>
        <dbReference type="Pfam" id="PF07715"/>
    </source>
</evidence>
<dbReference type="GO" id="GO:0015344">
    <property type="term" value="F:siderophore uptake transmembrane transporter activity"/>
    <property type="evidence" value="ECO:0007669"/>
    <property type="project" value="TreeGrafter"/>
</dbReference>
<dbReference type="AlphaFoldDB" id="U2GGY6"/>
<dbReference type="PANTHER" id="PTHR32552">
    <property type="entry name" value="FERRICHROME IRON RECEPTOR-RELATED"/>
    <property type="match status" value="1"/>
</dbReference>